<accession>F8EYU2</accession>
<dbReference type="GO" id="GO:0000155">
    <property type="term" value="F:phosphorelay sensor kinase activity"/>
    <property type="evidence" value="ECO:0007669"/>
    <property type="project" value="InterPro"/>
</dbReference>
<proteinExistence type="predicted"/>
<dbReference type="eggNOG" id="COG2205">
    <property type="taxonomic scope" value="Bacteria"/>
</dbReference>
<dbReference type="CDD" id="cd06225">
    <property type="entry name" value="HAMP"/>
    <property type="match status" value="1"/>
</dbReference>
<dbReference type="PROSITE" id="PS50109">
    <property type="entry name" value="HIS_KIN"/>
    <property type="match status" value="1"/>
</dbReference>
<dbReference type="RefSeq" id="WP_013968199.1">
    <property type="nucleotide sequence ID" value="NC_015732.1"/>
</dbReference>
<dbReference type="Gene3D" id="1.10.287.130">
    <property type="match status" value="1"/>
</dbReference>
<comment type="subcellular location">
    <subcellularLocation>
        <location evidence="2">Cell membrane</location>
        <topology evidence="2">Multi-pass membrane protein</topology>
    </subcellularLocation>
</comment>
<comment type="catalytic activity">
    <reaction evidence="1">
        <text>ATP + protein L-histidine = ADP + protein N-phospho-L-histidine.</text>
        <dbReference type="EC" id="2.7.13.3"/>
    </reaction>
</comment>
<dbReference type="GO" id="GO:0005886">
    <property type="term" value="C:plasma membrane"/>
    <property type="evidence" value="ECO:0007669"/>
    <property type="project" value="UniProtKB-SubCell"/>
</dbReference>
<dbReference type="SMART" id="SM00388">
    <property type="entry name" value="HisKA"/>
    <property type="match status" value="1"/>
</dbReference>
<dbReference type="SUPFAM" id="SSF158472">
    <property type="entry name" value="HAMP domain-like"/>
    <property type="match status" value="1"/>
</dbReference>
<name>F8EYU2_GRAC1</name>
<dbReference type="HOGENOM" id="CLU_000445_89_6_12"/>
<gene>
    <name evidence="15" type="ordered locus">Spica_0734</name>
</gene>
<dbReference type="InterPro" id="IPR050980">
    <property type="entry name" value="2C_sensor_his_kinase"/>
</dbReference>
<dbReference type="EC" id="2.7.13.3" evidence="3"/>
<dbReference type="FunFam" id="1.10.287.130:FF:000001">
    <property type="entry name" value="Two-component sensor histidine kinase"/>
    <property type="match status" value="1"/>
</dbReference>
<dbReference type="GO" id="GO:0005524">
    <property type="term" value="F:ATP binding"/>
    <property type="evidence" value="ECO:0007669"/>
    <property type="project" value="UniProtKB-KW"/>
</dbReference>
<keyword evidence="16" id="KW-1185">Reference proteome</keyword>
<evidence type="ECO:0000259" key="14">
    <source>
        <dbReference type="PROSITE" id="PS50885"/>
    </source>
</evidence>
<evidence type="ECO:0000256" key="6">
    <source>
        <dbReference type="ARBA" id="ARBA00022679"/>
    </source>
</evidence>
<feature type="domain" description="HAMP" evidence="14">
    <location>
        <begin position="173"/>
        <end position="225"/>
    </location>
</feature>
<dbReference type="AlphaFoldDB" id="F8EYU2"/>
<keyword evidence="12" id="KW-1133">Transmembrane helix</keyword>
<dbReference type="Pfam" id="PF00672">
    <property type="entry name" value="HAMP"/>
    <property type="match status" value="1"/>
</dbReference>
<dbReference type="EMBL" id="CP002868">
    <property type="protein sequence ID" value="AEJ18888.1"/>
    <property type="molecule type" value="Genomic_DNA"/>
</dbReference>
<keyword evidence="8 15" id="KW-0418">Kinase</keyword>
<keyword evidence="5" id="KW-0597">Phosphoprotein</keyword>
<dbReference type="CDD" id="cd00075">
    <property type="entry name" value="HATPase"/>
    <property type="match status" value="1"/>
</dbReference>
<evidence type="ECO:0000256" key="3">
    <source>
        <dbReference type="ARBA" id="ARBA00012438"/>
    </source>
</evidence>
<keyword evidence="10" id="KW-0902">Two-component regulatory system</keyword>
<dbReference type="Pfam" id="PF00512">
    <property type="entry name" value="HisKA"/>
    <property type="match status" value="1"/>
</dbReference>
<evidence type="ECO:0000313" key="15">
    <source>
        <dbReference type="EMBL" id="AEJ18888.1"/>
    </source>
</evidence>
<dbReference type="SUPFAM" id="SSF55874">
    <property type="entry name" value="ATPase domain of HSP90 chaperone/DNA topoisomerase II/histidine kinase"/>
    <property type="match status" value="1"/>
</dbReference>
<dbReference type="InterPro" id="IPR003594">
    <property type="entry name" value="HATPase_dom"/>
</dbReference>
<evidence type="ECO:0000256" key="4">
    <source>
        <dbReference type="ARBA" id="ARBA00022475"/>
    </source>
</evidence>
<evidence type="ECO:0000256" key="2">
    <source>
        <dbReference type="ARBA" id="ARBA00004651"/>
    </source>
</evidence>
<reference evidence="16" key="1">
    <citation type="journal article" date="2013" name="Stand. Genomic Sci.">
        <title>Genome sequence of the thermophilic fresh-water bacterium Spirochaeta caldaria type strain (H1(T)), reclassification of Spirochaeta caldaria, Spirochaeta stenostrepta, and Spirochaeta zuelzerae in the genus Treponema as Treponema caldaria comb. nov., Treponema stenostrepta comb. nov., and Treponema zuelzerae comb. nov., and emendation of the genus Treponema.</title>
        <authorList>
            <person name="Abt B."/>
            <person name="Goker M."/>
            <person name="Scheuner C."/>
            <person name="Han C."/>
            <person name="Lu M."/>
            <person name="Misra M."/>
            <person name="Lapidus A."/>
            <person name="Nolan M."/>
            <person name="Lucas S."/>
            <person name="Hammon N."/>
            <person name="Deshpande S."/>
            <person name="Cheng J.F."/>
            <person name="Tapia R."/>
            <person name="Goodwin L.A."/>
            <person name="Pitluck S."/>
            <person name="Liolios K."/>
            <person name="Pagani I."/>
            <person name="Ivanova N."/>
            <person name="Mavromatis K."/>
            <person name="Mikhailova N."/>
            <person name="Huntemann M."/>
            <person name="Pati A."/>
            <person name="Chen A."/>
            <person name="Palaniappan K."/>
            <person name="Land M."/>
            <person name="Hauser L."/>
            <person name="Jeffries C.D."/>
            <person name="Rohde M."/>
            <person name="Spring S."/>
            <person name="Gronow S."/>
            <person name="Detter J.C."/>
            <person name="Bristow J."/>
            <person name="Eisen J.A."/>
            <person name="Markowitz V."/>
            <person name="Hugenholtz P."/>
            <person name="Kyrpides N.C."/>
            <person name="Woyke T."/>
            <person name="Klenk H.P."/>
        </authorList>
    </citation>
    <scope>NUCLEOTIDE SEQUENCE</scope>
    <source>
        <strain evidence="16">ATCC 51460 / DSM 7334 / H1</strain>
    </source>
</reference>
<dbReference type="InterPro" id="IPR003660">
    <property type="entry name" value="HAMP_dom"/>
</dbReference>
<evidence type="ECO:0000256" key="11">
    <source>
        <dbReference type="ARBA" id="ARBA00023136"/>
    </source>
</evidence>
<dbReference type="PRINTS" id="PR00344">
    <property type="entry name" value="BCTRLSENSOR"/>
</dbReference>
<keyword evidence="12" id="KW-0812">Transmembrane</keyword>
<evidence type="ECO:0000259" key="13">
    <source>
        <dbReference type="PROSITE" id="PS50109"/>
    </source>
</evidence>
<dbReference type="KEGG" id="scd:Spica_0734"/>
<feature type="domain" description="Histidine kinase" evidence="13">
    <location>
        <begin position="233"/>
        <end position="455"/>
    </location>
</feature>
<evidence type="ECO:0000256" key="5">
    <source>
        <dbReference type="ARBA" id="ARBA00022553"/>
    </source>
</evidence>
<keyword evidence="7" id="KW-0547">Nucleotide-binding</keyword>
<dbReference type="PANTHER" id="PTHR44936:SF10">
    <property type="entry name" value="SENSOR PROTEIN RSTB"/>
    <property type="match status" value="1"/>
</dbReference>
<dbReference type="SMART" id="SM00387">
    <property type="entry name" value="HATPase_c"/>
    <property type="match status" value="1"/>
</dbReference>
<evidence type="ECO:0000256" key="10">
    <source>
        <dbReference type="ARBA" id="ARBA00023012"/>
    </source>
</evidence>
<evidence type="ECO:0000256" key="12">
    <source>
        <dbReference type="SAM" id="Phobius"/>
    </source>
</evidence>
<protein>
    <recommendedName>
        <fullName evidence="3">histidine kinase</fullName>
        <ecNumber evidence="3">2.7.13.3</ecNumber>
    </recommendedName>
</protein>
<dbReference type="Gene3D" id="3.30.565.10">
    <property type="entry name" value="Histidine kinase-like ATPase, C-terminal domain"/>
    <property type="match status" value="1"/>
</dbReference>
<dbReference type="PROSITE" id="PS50885">
    <property type="entry name" value="HAMP"/>
    <property type="match status" value="1"/>
</dbReference>
<dbReference type="Pfam" id="PF02518">
    <property type="entry name" value="HATPase_c"/>
    <property type="match status" value="1"/>
</dbReference>
<evidence type="ECO:0000313" key="16">
    <source>
        <dbReference type="Proteomes" id="UP000000503"/>
    </source>
</evidence>
<feature type="transmembrane region" description="Helical" evidence="12">
    <location>
        <begin position="6"/>
        <end position="28"/>
    </location>
</feature>
<organism evidence="15 16">
    <name type="scientific">Gracilinema caldarium (strain ATCC 51460 / DSM 7334 / H1)</name>
    <name type="common">Treponema caldarium</name>
    <dbReference type="NCBI Taxonomy" id="744872"/>
    <lineage>
        <taxon>Bacteria</taxon>
        <taxon>Pseudomonadati</taxon>
        <taxon>Spirochaetota</taxon>
        <taxon>Spirochaetia</taxon>
        <taxon>Spirochaetales</taxon>
        <taxon>Breznakiellaceae</taxon>
        <taxon>Gracilinema</taxon>
    </lineage>
</organism>
<sequence>MKIRTQFYLLIAGIILIPFLMGIIFFLIQKRNAPVSLQPIPGYEEIVKIAGNAINREAWDQISDFLSRRPPWADFIITDINRTILFSTLSNFPGGTKLSDSELTQYIRDNSHHYIFQFDAPTRLSNNGLLVITQALREKKRPPNPVERFIQYGLISLLTLLIFSITMSIIIANSITKSVLILEQATRRIAAGELDLEVAVRGSNEITSLTSSLNRMRLDLKEDIIRRSRFIMGISHDLKTPLALIKGYTEAIRDGITDDQASKSRAIDIILSKVEQLEGMIDDLMDFVRMDTSEWQQHLIEQPFLPFLYAFCKRVSIDAQLLHREVAFDLNIPEHTQVKMNEALITRALENLISNALRYTREGGKVQITAQLENRAMNKSAILVTITDNGIGIDQEDLDRIFELFYRGTNSRREAGMGIGLSVVKSIIDSHGWKISVFSNKQEGSTFSITIPIFS</sequence>
<dbReference type="STRING" id="744872.Spica_0734"/>
<dbReference type="InterPro" id="IPR036890">
    <property type="entry name" value="HATPase_C_sf"/>
</dbReference>
<dbReference type="Proteomes" id="UP000000503">
    <property type="component" value="Chromosome"/>
</dbReference>
<keyword evidence="6" id="KW-0808">Transferase</keyword>
<feature type="transmembrane region" description="Helical" evidence="12">
    <location>
        <begin position="149"/>
        <end position="172"/>
    </location>
</feature>
<evidence type="ECO:0000256" key="7">
    <source>
        <dbReference type="ARBA" id="ARBA00022741"/>
    </source>
</evidence>
<evidence type="ECO:0000256" key="8">
    <source>
        <dbReference type="ARBA" id="ARBA00022777"/>
    </source>
</evidence>
<dbReference type="Gene3D" id="6.10.340.10">
    <property type="match status" value="1"/>
</dbReference>
<dbReference type="CDD" id="cd00082">
    <property type="entry name" value="HisKA"/>
    <property type="match status" value="1"/>
</dbReference>
<dbReference type="SMART" id="SM00304">
    <property type="entry name" value="HAMP"/>
    <property type="match status" value="1"/>
</dbReference>
<dbReference type="InterPro" id="IPR005467">
    <property type="entry name" value="His_kinase_dom"/>
</dbReference>
<keyword evidence="11 12" id="KW-0472">Membrane</keyword>
<dbReference type="SUPFAM" id="SSF47384">
    <property type="entry name" value="Homodimeric domain of signal transducing histidine kinase"/>
    <property type="match status" value="1"/>
</dbReference>
<dbReference type="PANTHER" id="PTHR44936">
    <property type="entry name" value="SENSOR PROTEIN CREC"/>
    <property type="match status" value="1"/>
</dbReference>
<evidence type="ECO:0000256" key="1">
    <source>
        <dbReference type="ARBA" id="ARBA00000085"/>
    </source>
</evidence>
<evidence type="ECO:0000256" key="9">
    <source>
        <dbReference type="ARBA" id="ARBA00022840"/>
    </source>
</evidence>
<dbReference type="OrthoDB" id="9806130at2"/>
<dbReference type="InterPro" id="IPR003661">
    <property type="entry name" value="HisK_dim/P_dom"/>
</dbReference>
<dbReference type="FunFam" id="3.30.565.10:FF:000006">
    <property type="entry name" value="Sensor histidine kinase WalK"/>
    <property type="match status" value="1"/>
</dbReference>
<dbReference type="InterPro" id="IPR036097">
    <property type="entry name" value="HisK_dim/P_sf"/>
</dbReference>
<keyword evidence="4" id="KW-1003">Cell membrane</keyword>
<dbReference type="InterPro" id="IPR004358">
    <property type="entry name" value="Sig_transdc_His_kin-like_C"/>
</dbReference>
<keyword evidence="9" id="KW-0067">ATP-binding</keyword>